<evidence type="ECO:0000313" key="5">
    <source>
        <dbReference type="Proteomes" id="UP000053467"/>
    </source>
</evidence>
<dbReference type="Pfam" id="PF00072">
    <property type="entry name" value="Response_reg"/>
    <property type="match status" value="1"/>
</dbReference>
<dbReference type="AlphaFoldDB" id="A0A101HYW0"/>
<dbReference type="Proteomes" id="UP000053467">
    <property type="component" value="Unassembled WGS sequence"/>
</dbReference>
<dbReference type="SUPFAM" id="SSF52172">
    <property type="entry name" value="CheY-like"/>
    <property type="match status" value="1"/>
</dbReference>
<feature type="modified residue" description="4-aspartylphosphate" evidence="2">
    <location>
        <position position="59"/>
    </location>
</feature>
<evidence type="ECO:0000259" key="3">
    <source>
        <dbReference type="PROSITE" id="PS50110"/>
    </source>
</evidence>
<evidence type="ECO:0000256" key="1">
    <source>
        <dbReference type="ARBA" id="ARBA00022553"/>
    </source>
</evidence>
<organism evidence="4 5">
    <name type="scientific">candidate division TA06 bacterium 34_109</name>
    <dbReference type="NCBI Taxonomy" id="1635277"/>
    <lineage>
        <taxon>Bacteria</taxon>
        <taxon>Bacteria division TA06</taxon>
    </lineage>
</organism>
<proteinExistence type="predicted"/>
<comment type="caution">
    <text evidence="4">The sequence shown here is derived from an EMBL/GenBank/DDBJ whole genome shotgun (WGS) entry which is preliminary data.</text>
</comment>
<protein>
    <submittedName>
        <fullName evidence="4">Transcriptional regulator PhoB</fullName>
    </submittedName>
</protein>
<dbReference type="GO" id="GO:0000155">
    <property type="term" value="F:phosphorelay sensor kinase activity"/>
    <property type="evidence" value="ECO:0007669"/>
    <property type="project" value="TreeGrafter"/>
</dbReference>
<accession>A0A101HYW0</accession>
<dbReference type="PANTHER" id="PTHR43547">
    <property type="entry name" value="TWO-COMPONENT HISTIDINE KINASE"/>
    <property type="match status" value="1"/>
</dbReference>
<keyword evidence="1 2" id="KW-0597">Phosphoprotein</keyword>
<dbReference type="EMBL" id="LGGX01000050">
    <property type="protein sequence ID" value="KUK85666.1"/>
    <property type="molecule type" value="Genomic_DNA"/>
</dbReference>
<dbReference type="Gene3D" id="3.40.50.2300">
    <property type="match status" value="1"/>
</dbReference>
<dbReference type="InterPro" id="IPR001789">
    <property type="entry name" value="Sig_transdc_resp-reg_receiver"/>
</dbReference>
<dbReference type="PANTHER" id="PTHR43547:SF2">
    <property type="entry name" value="HYBRID SIGNAL TRANSDUCTION HISTIDINE KINASE C"/>
    <property type="match status" value="1"/>
</dbReference>
<dbReference type="SMART" id="SM00448">
    <property type="entry name" value="REC"/>
    <property type="match status" value="1"/>
</dbReference>
<name>A0A101HYW0_UNCT6</name>
<reference evidence="5" key="1">
    <citation type="journal article" date="2015" name="MBio">
        <title>Genome-Resolved Metagenomic Analysis Reveals Roles for Candidate Phyla and Other Microbial Community Members in Biogeochemical Transformations in Oil Reservoirs.</title>
        <authorList>
            <person name="Hu P."/>
            <person name="Tom L."/>
            <person name="Singh A."/>
            <person name="Thomas B.C."/>
            <person name="Baker B.J."/>
            <person name="Piceno Y.M."/>
            <person name="Andersen G.L."/>
            <person name="Banfield J.F."/>
        </authorList>
    </citation>
    <scope>NUCLEOTIDE SEQUENCE [LARGE SCALE GENOMIC DNA]</scope>
</reference>
<gene>
    <name evidence="4" type="ORF">XE03_1952</name>
</gene>
<dbReference type="PROSITE" id="PS50110">
    <property type="entry name" value="RESPONSE_REGULATORY"/>
    <property type="match status" value="1"/>
</dbReference>
<dbReference type="InterPro" id="IPR011006">
    <property type="entry name" value="CheY-like_superfamily"/>
</dbReference>
<evidence type="ECO:0000256" key="2">
    <source>
        <dbReference type="PROSITE-ProRule" id="PRU00169"/>
    </source>
</evidence>
<sequence length="127" mass="14312">MSIENQKQKTVIFAEDDKAITQLVKFKLEKEGFKVVHFQDGEGVIDAVSKILPDIVILDDMMPVQNGISILKEIKVNPQIKHIPVIILSDKGQEKDIVRGIEIGASDYISKPFAPSELIVRIKRILY</sequence>
<feature type="domain" description="Response regulatory" evidence="3">
    <location>
        <begin position="10"/>
        <end position="126"/>
    </location>
</feature>
<evidence type="ECO:0000313" key="4">
    <source>
        <dbReference type="EMBL" id="KUK85666.1"/>
    </source>
</evidence>